<evidence type="ECO:0000313" key="2">
    <source>
        <dbReference type="Proteomes" id="UP000033188"/>
    </source>
</evidence>
<dbReference type="AlphaFoldDB" id="A0A061D1H5"/>
<proteinExistence type="predicted"/>
<reference evidence="2" key="1">
    <citation type="journal article" date="2014" name="Nucleic Acids Res.">
        <title>The evolutionary dynamics of variant antigen genes in Babesia reveal a history of genomic innovation underlying host-parasite interaction.</title>
        <authorList>
            <person name="Jackson A.P."/>
            <person name="Otto T.D."/>
            <person name="Darby A."/>
            <person name="Ramaprasad A."/>
            <person name="Xia D."/>
            <person name="Echaide I.E."/>
            <person name="Farber M."/>
            <person name="Gahlot S."/>
            <person name="Gamble J."/>
            <person name="Gupta D."/>
            <person name="Gupta Y."/>
            <person name="Jackson L."/>
            <person name="Malandrin L."/>
            <person name="Malas T.B."/>
            <person name="Moussa E."/>
            <person name="Nair M."/>
            <person name="Reid A.J."/>
            <person name="Sanders M."/>
            <person name="Sharma J."/>
            <person name="Tracey A."/>
            <person name="Quail M.A."/>
            <person name="Weir W."/>
            <person name="Wastling J.M."/>
            <person name="Hall N."/>
            <person name="Willadsen P."/>
            <person name="Lingelbach K."/>
            <person name="Shiels B."/>
            <person name="Tait A."/>
            <person name="Berriman M."/>
            <person name="Allred D.R."/>
            <person name="Pain A."/>
        </authorList>
    </citation>
    <scope>NUCLEOTIDE SEQUENCE [LARGE SCALE GENOMIC DNA]</scope>
    <source>
        <strain evidence="2">Bond</strain>
    </source>
</reference>
<sequence>MVYNSLTEIPRNVKECFDWLIAVKGSSRFNTQALGFALHNFLVDMPVGLTRVPSLEMVKRFAKGFLEQKELKQEPHVTCLLAKYRSPMNKTDGMDMKRLFCYNESDYDNVVKSKNISRDEMASIVARVAGNCERFLKRIKTPAQYESAYSSEATWEASCALKPTECAAILVGIAPMLYAGLISLWISSNPELFGEEKSVKEKRLGRVMKILGFEEPGCREDLTRISVRQALVDMDKEIIERIYEIAGFWAFY</sequence>
<dbReference type="EMBL" id="LK391707">
    <property type="protein sequence ID" value="CDR94493.1"/>
    <property type="molecule type" value="Genomic_DNA"/>
</dbReference>
<accession>A0A061D1H5</accession>
<dbReference type="OrthoDB" id="627829at2759"/>
<organism evidence="1 2">
    <name type="scientific">Babesia bigemina</name>
    <dbReference type="NCBI Taxonomy" id="5866"/>
    <lineage>
        <taxon>Eukaryota</taxon>
        <taxon>Sar</taxon>
        <taxon>Alveolata</taxon>
        <taxon>Apicomplexa</taxon>
        <taxon>Aconoidasida</taxon>
        <taxon>Piroplasmida</taxon>
        <taxon>Babesiidae</taxon>
        <taxon>Babesia</taxon>
    </lineage>
</organism>
<gene>
    <name evidence="1" type="ORF">BBBOND_0107910</name>
</gene>
<keyword evidence="2" id="KW-1185">Reference proteome</keyword>
<dbReference type="KEGG" id="bbig:BBBOND_0107910"/>
<evidence type="ECO:0000313" key="1">
    <source>
        <dbReference type="EMBL" id="CDR94493.1"/>
    </source>
</evidence>
<dbReference type="VEuPathDB" id="PiroplasmaDB:BBBOND_0107910"/>
<dbReference type="Proteomes" id="UP000033188">
    <property type="component" value="Chromosome 1"/>
</dbReference>
<protein>
    <submittedName>
        <fullName evidence="1">Uncharacterized protein</fullName>
    </submittedName>
</protein>
<name>A0A061D1H5_BABBI</name>
<dbReference type="GeneID" id="24563034"/>
<dbReference type="RefSeq" id="XP_012766679.1">
    <property type="nucleotide sequence ID" value="XM_012911225.1"/>
</dbReference>